<protein>
    <submittedName>
        <fullName evidence="2">Uncharacterized protein</fullName>
    </submittedName>
</protein>
<dbReference type="EMBL" id="JACEIK010000451">
    <property type="protein sequence ID" value="MCD7457309.1"/>
    <property type="molecule type" value="Genomic_DNA"/>
</dbReference>
<accession>A0ABS8SEV6</accession>
<evidence type="ECO:0000313" key="3">
    <source>
        <dbReference type="Proteomes" id="UP000823775"/>
    </source>
</evidence>
<sequence length="51" mass="5358">MVDIVTENTHPTGGITNGNISENVVASTQDGNINSNHPFSLNPSDSLCMTL</sequence>
<feature type="non-terminal residue" evidence="2">
    <location>
        <position position="51"/>
    </location>
</feature>
<gene>
    <name evidence="2" type="ORF">HAX54_034836</name>
</gene>
<reference evidence="2 3" key="1">
    <citation type="journal article" date="2021" name="BMC Genomics">
        <title>Datura genome reveals duplications of psychoactive alkaloid biosynthetic genes and high mutation rate following tissue culture.</title>
        <authorList>
            <person name="Rajewski A."/>
            <person name="Carter-House D."/>
            <person name="Stajich J."/>
            <person name="Litt A."/>
        </authorList>
    </citation>
    <scope>NUCLEOTIDE SEQUENCE [LARGE SCALE GENOMIC DNA]</scope>
    <source>
        <strain evidence="2">AR-01</strain>
    </source>
</reference>
<proteinExistence type="predicted"/>
<name>A0ABS8SEV6_DATST</name>
<comment type="caution">
    <text evidence="2">The sequence shown here is derived from an EMBL/GenBank/DDBJ whole genome shotgun (WGS) entry which is preliminary data.</text>
</comment>
<evidence type="ECO:0000256" key="1">
    <source>
        <dbReference type="SAM" id="MobiDB-lite"/>
    </source>
</evidence>
<feature type="region of interest" description="Disordered" evidence="1">
    <location>
        <begin position="1"/>
        <end position="20"/>
    </location>
</feature>
<evidence type="ECO:0000313" key="2">
    <source>
        <dbReference type="EMBL" id="MCD7457309.1"/>
    </source>
</evidence>
<dbReference type="Proteomes" id="UP000823775">
    <property type="component" value="Unassembled WGS sequence"/>
</dbReference>
<feature type="compositionally biased region" description="Polar residues" evidence="1">
    <location>
        <begin position="1"/>
        <end position="11"/>
    </location>
</feature>
<organism evidence="2 3">
    <name type="scientific">Datura stramonium</name>
    <name type="common">Jimsonweed</name>
    <name type="synonym">Common thornapple</name>
    <dbReference type="NCBI Taxonomy" id="4076"/>
    <lineage>
        <taxon>Eukaryota</taxon>
        <taxon>Viridiplantae</taxon>
        <taxon>Streptophyta</taxon>
        <taxon>Embryophyta</taxon>
        <taxon>Tracheophyta</taxon>
        <taxon>Spermatophyta</taxon>
        <taxon>Magnoliopsida</taxon>
        <taxon>eudicotyledons</taxon>
        <taxon>Gunneridae</taxon>
        <taxon>Pentapetalae</taxon>
        <taxon>asterids</taxon>
        <taxon>lamiids</taxon>
        <taxon>Solanales</taxon>
        <taxon>Solanaceae</taxon>
        <taxon>Solanoideae</taxon>
        <taxon>Datureae</taxon>
        <taxon>Datura</taxon>
    </lineage>
</organism>
<keyword evidence="3" id="KW-1185">Reference proteome</keyword>